<organism evidence="2 3">
    <name type="scientific">Cellulomonas gilvus (strain ATCC 13127 / NRRL B-14078)</name>
    <name type="common">Cellvibrio gilvus</name>
    <dbReference type="NCBI Taxonomy" id="593907"/>
    <lineage>
        <taxon>Bacteria</taxon>
        <taxon>Bacillati</taxon>
        <taxon>Actinomycetota</taxon>
        <taxon>Actinomycetes</taxon>
        <taxon>Micrococcales</taxon>
        <taxon>Cellulomonadaceae</taxon>
        <taxon>Cellulomonas</taxon>
    </lineage>
</organism>
<dbReference type="PANTHER" id="PTHR36437:SF2">
    <property type="entry name" value="GLYOXALASE_BLEOMYCIN RESISTANCE PROTEIN_DIOXYGENASE"/>
    <property type="match status" value="1"/>
</dbReference>
<keyword evidence="2" id="KW-0560">Oxidoreductase</keyword>
<gene>
    <name evidence="2" type="ordered locus">Celgi_0048</name>
</gene>
<accession>F8A262</accession>
<dbReference type="Gene3D" id="3.10.180.10">
    <property type="entry name" value="2,3-Dihydroxybiphenyl 1,2-Dioxygenase, domain 1"/>
    <property type="match status" value="1"/>
</dbReference>
<dbReference type="PANTHER" id="PTHR36437">
    <property type="entry name" value="GLYOXALASE/BLEOMYCIN RESISTANCE PROTEIN/DIOXYGENASE"/>
    <property type="match status" value="1"/>
</dbReference>
<dbReference type="Pfam" id="PF00903">
    <property type="entry name" value="Glyoxalase"/>
    <property type="match status" value="1"/>
</dbReference>
<dbReference type="RefSeq" id="WP_013882112.1">
    <property type="nucleotide sequence ID" value="NC_015671.1"/>
</dbReference>
<feature type="domain" description="VOC" evidence="1">
    <location>
        <begin position="3"/>
        <end position="123"/>
    </location>
</feature>
<dbReference type="STRING" id="593907.Celgi_0048"/>
<dbReference type="InterPro" id="IPR037523">
    <property type="entry name" value="VOC_core"/>
</dbReference>
<evidence type="ECO:0000313" key="3">
    <source>
        <dbReference type="Proteomes" id="UP000000485"/>
    </source>
</evidence>
<dbReference type="GO" id="GO:0051213">
    <property type="term" value="F:dioxygenase activity"/>
    <property type="evidence" value="ECO:0007669"/>
    <property type="project" value="UniProtKB-KW"/>
</dbReference>
<keyword evidence="2" id="KW-0223">Dioxygenase</keyword>
<keyword evidence="3" id="KW-1185">Reference proteome</keyword>
<dbReference type="Proteomes" id="UP000000485">
    <property type="component" value="Chromosome"/>
</dbReference>
<evidence type="ECO:0000259" key="1">
    <source>
        <dbReference type="PROSITE" id="PS51819"/>
    </source>
</evidence>
<proteinExistence type="predicted"/>
<dbReference type="InterPro" id="IPR029068">
    <property type="entry name" value="Glyas_Bleomycin-R_OHBP_Dase"/>
</dbReference>
<reference evidence="3" key="1">
    <citation type="submission" date="2011-04" db="EMBL/GenBank/DDBJ databases">
        <title>Complete sequence of Cellvibrio gilvus ATCC 13127.</title>
        <authorList>
            <person name="Lucas S."/>
            <person name="Han J."/>
            <person name="Lapidus A."/>
            <person name="Cheng J.-F."/>
            <person name="Goodwin L."/>
            <person name="Pitluck S."/>
            <person name="Peters L."/>
            <person name="Munk A."/>
            <person name="Detter J.C."/>
            <person name="Han C."/>
            <person name="Tapia R."/>
            <person name="Land M."/>
            <person name="Hauser L."/>
            <person name="Kyrpides N."/>
            <person name="Ivanova N."/>
            <person name="Ovchinnikova G."/>
            <person name="Pagani I."/>
            <person name="Mead D."/>
            <person name="Brumm P."/>
            <person name="Woyke T."/>
        </authorList>
    </citation>
    <scope>NUCLEOTIDE SEQUENCE [LARGE SCALE GENOMIC DNA]</scope>
    <source>
        <strain evidence="3">ATCC 13127 / NRRL B-14078</strain>
    </source>
</reference>
<name>F8A262_CELGA</name>
<protein>
    <submittedName>
        <fullName evidence="2">Glyoxalase/bleomycin resistance protein/dioxygenase</fullName>
    </submittedName>
</protein>
<dbReference type="HOGENOM" id="CLU_046006_10_1_11"/>
<dbReference type="KEGG" id="cga:Celgi_0048"/>
<dbReference type="SUPFAM" id="SSF54593">
    <property type="entry name" value="Glyoxalase/Bleomycin resistance protein/Dihydroxybiphenyl dioxygenase"/>
    <property type="match status" value="1"/>
</dbReference>
<evidence type="ECO:0000313" key="2">
    <source>
        <dbReference type="EMBL" id="AEI10582.1"/>
    </source>
</evidence>
<dbReference type="AlphaFoldDB" id="F8A262"/>
<dbReference type="InterPro" id="IPR004360">
    <property type="entry name" value="Glyas_Fos-R_dOase_dom"/>
</dbReference>
<dbReference type="PROSITE" id="PS51819">
    <property type="entry name" value="VOC"/>
    <property type="match status" value="1"/>
</dbReference>
<dbReference type="eggNOG" id="COG0346">
    <property type="taxonomic scope" value="Bacteria"/>
</dbReference>
<sequence>MPRIGRTTVLVSDQDAAIDFYTRALGFRVLFDATLETGFRSVHVGPGAVGDPGLWLVASSSDRVGAQTGGESLLVLYSEDLDADLARLADVGVQPHVGPAGAPGGRYAHVRDPWGTELVLVDAPPPGL</sequence>
<dbReference type="EMBL" id="CP002665">
    <property type="protein sequence ID" value="AEI10582.1"/>
    <property type="molecule type" value="Genomic_DNA"/>
</dbReference>